<evidence type="ECO:0000313" key="7">
    <source>
        <dbReference type="EMBL" id="GAA0739899.1"/>
    </source>
</evidence>
<dbReference type="NCBIfam" id="TIGR01065">
    <property type="entry name" value="hlyIII"/>
    <property type="match status" value="1"/>
</dbReference>
<feature type="transmembrane region" description="Helical" evidence="6">
    <location>
        <begin position="21"/>
        <end position="38"/>
    </location>
</feature>
<comment type="similarity">
    <text evidence="2">Belongs to the UPF0073 (Hly-III) family.</text>
</comment>
<feature type="transmembrane region" description="Helical" evidence="6">
    <location>
        <begin position="44"/>
        <end position="65"/>
    </location>
</feature>
<dbReference type="PANTHER" id="PTHR20855">
    <property type="entry name" value="ADIPOR/PROGESTIN RECEPTOR-RELATED"/>
    <property type="match status" value="1"/>
</dbReference>
<dbReference type="InterPro" id="IPR005744">
    <property type="entry name" value="Hy-lIII"/>
</dbReference>
<evidence type="ECO:0000256" key="6">
    <source>
        <dbReference type="SAM" id="Phobius"/>
    </source>
</evidence>
<dbReference type="RefSeq" id="WP_343761145.1">
    <property type="nucleotide sequence ID" value="NZ_BAAACG010000009.1"/>
</dbReference>
<name>A0ABP3UPA3_9CLOT</name>
<dbReference type="EMBL" id="BAAACG010000009">
    <property type="protein sequence ID" value="GAA0739899.1"/>
    <property type="molecule type" value="Genomic_DNA"/>
</dbReference>
<accession>A0ABP3UPA3</accession>
<feature type="transmembrane region" description="Helical" evidence="6">
    <location>
        <begin position="135"/>
        <end position="151"/>
    </location>
</feature>
<feature type="transmembrane region" description="Helical" evidence="6">
    <location>
        <begin position="77"/>
        <end position="99"/>
    </location>
</feature>
<organism evidence="7 8">
    <name type="scientific">Clostridium oceanicum</name>
    <dbReference type="NCBI Taxonomy" id="1543"/>
    <lineage>
        <taxon>Bacteria</taxon>
        <taxon>Bacillati</taxon>
        <taxon>Bacillota</taxon>
        <taxon>Clostridia</taxon>
        <taxon>Eubacteriales</taxon>
        <taxon>Clostridiaceae</taxon>
        <taxon>Clostridium</taxon>
    </lineage>
</organism>
<keyword evidence="8" id="KW-1185">Reference proteome</keyword>
<keyword evidence="4 6" id="KW-1133">Transmembrane helix</keyword>
<dbReference type="Proteomes" id="UP001501510">
    <property type="component" value="Unassembled WGS sequence"/>
</dbReference>
<reference evidence="8" key="1">
    <citation type="journal article" date="2019" name="Int. J. Syst. Evol. Microbiol.">
        <title>The Global Catalogue of Microorganisms (GCM) 10K type strain sequencing project: providing services to taxonomists for standard genome sequencing and annotation.</title>
        <authorList>
            <consortium name="The Broad Institute Genomics Platform"/>
            <consortium name="The Broad Institute Genome Sequencing Center for Infectious Disease"/>
            <person name="Wu L."/>
            <person name="Ma J."/>
        </authorList>
    </citation>
    <scope>NUCLEOTIDE SEQUENCE [LARGE SCALE GENOMIC DNA]</scope>
    <source>
        <strain evidence="8">JCM 1407</strain>
    </source>
</reference>
<proteinExistence type="inferred from homology"/>
<comment type="caution">
    <text evidence="7">The sequence shown here is derived from an EMBL/GenBank/DDBJ whole genome shotgun (WGS) entry which is preliminary data.</text>
</comment>
<keyword evidence="5 6" id="KW-0472">Membrane</keyword>
<protein>
    <submittedName>
        <fullName evidence="7">Hemolysin III family protein</fullName>
    </submittedName>
</protein>
<comment type="subcellular location">
    <subcellularLocation>
        <location evidence="1">Endomembrane system</location>
        <topology evidence="1">Multi-pass membrane protein</topology>
    </subcellularLocation>
</comment>
<evidence type="ECO:0000256" key="2">
    <source>
        <dbReference type="ARBA" id="ARBA00008488"/>
    </source>
</evidence>
<dbReference type="InterPro" id="IPR004254">
    <property type="entry name" value="AdipoR/HlyIII-related"/>
</dbReference>
<keyword evidence="3 6" id="KW-0812">Transmembrane</keyword>
<sequence length="214" mass="23954">MANNNFYTKGEEIANAITHGIGSLLAIAGLVILVVQSARYGDPWYITSYSIFGACMIILYLESTLYHSLPGKTVKKVFRVFDHCSIYLLIAGTYTPYILTSLRDPLGFTIFGIEWGLAILGIVIKSFTTGKFEKLSTLIYLLMGWLIILHIKKLSIVVPTISIIYLIAGGLSYSLGCILFIKDNIPYNHPIWHLFVIAGTTFHFFSLLYMIPKV</sequence>
<evidence type="ECO:0000256" key="3">
    <source>
        <dbReference type="ARBA" id="ARBA00022692"/>
    </source>
</evidence>
<evidence type="ECO:0000256" key="1">
    <source>
        <dbReference type="ARBA" id="ARBA00004127"/>
    </source>
</evidence>
<evidence type="ECO:0000256" key="5">
    <source>
        <dbReference type="ARBA" id="ARBA00023136"/>
    </source>
</evidence>
<feature type="transmembrane region" description="Helical" evidence="6">
    <location>
        <begin position="105"/>
        <end position="123"/>
    </location>
</feature>
<gene>
    <name evidence="7" type="ORF">GCM10008906_19150</name>
</gene>
<evidence type="ECO:0000313" key="8">
    <source>
        <dbReference type="Proteomes" id="UP001501510"/>
    </source>
</evidence>
<dbReference type="Pfam" id="PF03006">
    <property type="entry name" value="HlyIII"/>
    <property type="match status" value="1"/>
</dbReference>
<feature type="transmembrane region" description="Helical" evidence="6">
    <location>
        <begin position="192"/>
        <end position="211"/>
    </location>
</feature>
<feature type="transmembrane region" description="Helical" evidence="6">
    <location>
        <begin position="157"/>
        <end position="180"/>
    </location>
</feature>
<evidence type="ECO:0000256" key="4">
    <source>
        <dbReference type="ARBA" id="ARBA00022989"/>
    </source>
</evidence>
<dbReference type="PANTHER" id="PTHR20855:SF129">
    <property type="entry name" value="HEMOLYSIN-3 HOMOLOG"/>
    <property type="match status" value="1"/>
</dbReference>